<dbReference type="Proteomes" id="UP001597519">
    <property type="component" value="Unassembled WGS sequence"/>
</dbReference>
<evidence type="ECO:0000313" key="4">
    <source>
        <dbReference type="EMBL" id="MFD2831415.1"/>
    </source>
</evidence>
<gene>
    <name evidence="4" type="ORF">ACFSX4_13145</name>
</gene>
<dbReference type="EMBL" id="JBHUOQ010000005">
    <property type="protein sequence ID" value="MFD2831415.1"/>
    <property type="molecule type" value="Genomic_DNA"/>
</dbReference>
<evidence type="ECO:0000313" key="5">
    <source>
        <dbReference type="Proteomes" id="UP001597519"/>
    </source>
</evidence>
<dbReference type="PANTHER" id="PTHR23416">
    <property type="entry name" value="SIALIC ACID SYNTHASE-RELATED"/>
    <property type="match status" value="1"/>
</dbReference>
<keyword evidence="4" id="KW-0012">Acyltransferase</keyword>
<evidence type="ECO:0000256" key="3">
    <source>
        <dbReference type="ARBA" id="ARBA00022737"/>
    </source>
</evidence>
<protein>
    <submittedName>
        <fullName evidence="4">Sugar O-acetyltransferase</fullName>
        <ecNumber evidence="4">2.3.1.-</ecNumber>
    </submittedName>
</protein>
<reference evidence="5" key="1">
    <citation type="journal article" date="2019" name="Int. J. Syst. Evol. Microbiol.">
        <title>The Global Catalogue of Microorganisms (GCM) 10K type strain sequencing project: providing services to taxonomists for standard genome sequencing and annotation.</title>
        <authorList>
            <consortium name="The Broad Institute Genomics Platform"/>
            <consortium name="The Broad Institute Genome Sequencing Center for Infectious Disease"/>
            <person name="Wu L."/>
            <person name="Ma J."/>
        </authorList>
    </citation>
    <scope>NUCLEOTIDE SEQUENCE [LARGE SCALE GENOMIC DNA]</scope>
    <source>
        <strain evidence="5">KCTC 33575</strain>
    </source>
</reference>
<keyword evidence="5" id="KW-1185">Reference proteome</keyword>
<dbReference type="PANTHER" id="PTHR23416:SF23">
    <property type="entry name" value="ACETYLTRANSFERASE C18B11.09C-RELATED"/>
    <property type="match status" value="1"/>
</dbReference>
<comment type="similarity">
    <text evidence="1">Belongs to the transferase hexapeptide repeat family.</text>
</comment>
<dbReference type="InterPro" id="IPR051159">
    <property type="entry name" value="Hexapeptide_acetyltransf"/>
</dbReference>
<dbReference type="InterPro" id="IPR018357">
    <property type="entry name" value="Hexapep_transf_CS"/>
</dbReference>
<dbReference type="Pfam" id="PF00132">
    <property type="entry name" value="Hexapep"/>
    <property type="match status" value="1"/>
</dbReference>
<keyword evidence="3" id="KW-0677">Repeat</keyword>
<dbReference type="Gene3D" id="2.160.10.10">
    <property type="entry name" value="Hexapeptide repeat proteins"/>
    <property type="match status" value="1"/>
</dbReference>
<keyword evidence="2 4" id="KW-0808">Transferase</keyword>
<organism evidence="4 5">
    <name type="scientific">Corticicoccus populi</name>
    <dbReference type="NCBI Taxonomy" id="1812821"/>
    <lineage>
        <taxon>Bacteria</taxon>
        <taxon>Bacillati</taxon>
        <taxon>Bacillota</taxon>
        <taxon>Bacilli</taxon>
        <taxon>Bacillales</taxon>
        <taxon>Staphylococcaceae</taxon>
        <taxon>Corticicoccus</taxon>
    </lineage>
</organism>
<dbReference type="InterPro" id="IPR011004">
    <property type="entry name" value="Trimer_LpxA-like_sf"/>
</dbReference>
<dbReference type="CDD" id="cd03357">
    <property type="entry name" value="LbH_MAT_GAT"/>
    <property type="match status" value="1"/>
</dbReference>
<sequence length="193" mass="20975">MELTELLSRMNDEKLLPAGSEINQEMNKVSMQTRQLCAAMNNGVFTDEEVRVEMSKIIGQVLDEGFKMFLPFTSDFGKNTSIGKNVFINSGCRFQDQGRISIGDGSLIGHNVVIATINHDFAPDNRGTMYLKPVTLERNSWIGSNATILPGVTIGENSVVAAGAVVTKDVPENTIVGGNPAKILSSLEDKINR</sequence>
<dbReference type="EC" id="2.3.1.-" evidence="4"/>
<comment type="caution">
    <text evidence="4">The sequence shown here is derived from an EMBL/GenBank/DDBJ whole genome shotgun (WGS) entry which is preliminary data.</text>
</comment>
<dbReference type="GO" id="GO:0016746">
    <property type="term" value="F:acyltransferase activity"/>
    <property type="evidence" value="ECO:0007669"/>
    <property type="project" value="UniProtKB-KW"/>
</dbReference>
<dbReference type="Pfam" id="PF14602">
    <property type="entry name" value="Hexapep_2"/>
    <property type="match status" value="1"/>
</dbReference>
<dbReference type="InterPro" id="IPR001451">
    <property type="entry name" value="Hexapep"/>
</dbReference>
<accession>A0ABW5WZL2</accession>
<name>A0ABW5WZL2_9STAP</name>
<dbReference type="SUPFAM" id="SSF51161">
    <property type="entry name" value="Trimeric LpxA-like enzymes"/>
    <property type="match status" value="1"/>
</dbReference>
<proteinExistence type="inferred from homology"/>
<dbReference type="RefSeq" id="WP_377775653.1">
    <property type="nucleotide sequence ID" value="NZ_JBHUOQ010000005.1"/>
</dbReference>
<evidence type="ECO:0000256" key="1">
    <source>
        <dbReference type="ARBA" id="ARBA00007274"/>
    </source>
</evidence>
<dbReference type="PROSITE" id="PS00101">
    <property type="entry name" value="HEXAPEP_TRANSFERASES"/>
    <property type="match status" value="1"/>
</dbReference>
<evidence type="ECO:0000256" key="2">
    <source>
        <dbReference type="ARBA" id="ARBA00022679"/>
    </source>
</evidence>